<reference evidence="1" key="1">
    <citation type="submission" date="2023-04" db="EMBL/GenBank/DDBJ databases">
        <title>Draft Genome sequencing of Naganishia species isolated from polar environments using Oxford Nanopore Technology.</title>
        <authorList>
            <person name="Leo P."/>
            <person name="Venkateswaran K."/>
        </authorList>
    </citation>
    <scope>NUCLEOTIDE SEQUENCE</scope>
    <source>
        <strain evidence="1">DBVPG 5303</strain>
    </source>
</reference>
<sequence length="261" mass="26807">MSPPTPKVTDEEEDVDDLDDLDDLLDDFAAARPSKPAPAPAHVPTTQPADTQASSSSFEDELSRNMAALFASLGSAPSPPSAPAAAAAKGDKRDPATDDGDDDRESQQLQHLFQQLLKSDPALAAEGFPAGLMDGGEGADGGDGESLEALLASLTGSLTNNQPTPPLQAQALAQQKTSKASSSSVSGTENNKTRTASSSNGESSSSTAGAGTGVKLSFEETIKQTMNNMKASEQESRSRSSKPDTSTYHRSTSRASPAAPG</sequence>
<accession>A0ACC2XNN6</accession>
<comment type="caution">
    <text evidence="1">The sequence shown here is derived from an EMBL/GenBank/DDBJ whole genome shotgun (WGS) entry which is preliminary data.</text>
</comment>
<evidence type="ECO:0000313" key="1">
    <source>
        <dbReference type="EMBL" id="KAJ9124872.1"/>
    </source>
</evidence>
<evidence type="ECO:0000313" key="2">
    <source>
        <dbReference type="Proteomes" id="UP001234202"/>
    </source>
</evidence>
<protein>
    <submittedName>
        <fullName evidence="1">Uncharacterized protein</fullName>
    </submittedName>
</protein>
<keyword evidence="2" id="KW-1185">Reference proteome</keyword>
<dbReference type="EMBL" id="JASBWV010000008">
    <property type="protein sequence ID" value="KAJ9124872.1"/>
    <property type="molecule type" value="Genomic_DNA"/>
</dbReference>
<name>A0ACC2XNN6_9TREE</name>
<gene>
    <name evidence="1" type="ORF">QFC24_002801</name>
</gene>
<proteinExistence type="predicted"/>
<dbReference type="Proteomes" id="UP001234202">
    <property type="component" value="Unassembled WGS sequence"/>
</dbReference>
<organism evidence="1 2">
    <name type="scientific">Naganishia onofrii</name>
    <dbReference type="NCBI Taxonomy" id="1851511"/>
    <lineage>
        <taxon>Eukaryota</taxon>
        <taxon>Fungi</taxon>
        <taxon>Dikarya</taxon>
        <taxon>Basidiomycota</taxon>
        <taxon>Agaricomycotina</taxon>
        <taxon>Tremellomycetes</taxon>
        <taxon>Filobasidiales</taxon>
        <taxon>Filobasidiaceae</taxon>
        <taxon>Naganishia</taxon>
    </lineage>
</organism>